<keyword evidence="3" id="KW-1185">Reference proteome</keyword>
<dbReference type="RefSeq" id="WP_057942897.1">
    <property type="nucleotide sequence ID" value="NZ_CP011131.1"/>
</dbReference>
<keyword evidence="1" id="KW-0812">Transmembrane</keyword>
<accession>A0ABY3XJJ4</accession>
<dbReference type="Proteomes" id="UP000829194">
    <property type="component" value="Chromosome"/>
</dbReference>
<gene>
    <name evidence="2" type="ORF">MOV92_11310</name>
</gene>
<evidence type="ECO:0000313" key="3">
    <source>
        <dbReference type="Proteomes" id="UP000829194"/>
    </source>
</evidence>
<keyword evidence="1" id="KW-1133">Transmembrane helix</keyword>
<protein>
    <submittedName>
        <fullName evidence="2">Uncharacterized protein</fullName>
    </submittedName>
</protein>
<feature type="transmembrane region" description="Helical" evidence="1">
    <location>
        <begin position="20"/>
        <end position="41"/>
    </location>
</feature>
<name>A0ABY3XJJ4_9GAMM</name>
<keyword evidence="1" id="KW-0472">Membrane</keyword>
<proteinExistence type="predicted"/>
<reference evidence="2 3" key="1">
    <citation type="submission" date="2022-03" db="EMBL/GenBank/DDBJ databases">
        <title>Complete genome sequence of Lysobacter capsici VKM B-2533 and Lysobacter gummosus 10.1.1, promising sources of lytic agents.</title>
        <authorList>
            <person name="Tarlachkov S.V."/>
            <person name="Kudryakova I.V."/>
            <person name="Afoshin A.S."/>
            <person name="Leontyevskaya E.A."/>
            <person name="Leontyevskaya N.V."/>
        </authorList>
    </citation>
    <scope>NUCLEOTIDE SEQUENCE [LARGE SCALE GENOMIC DNA]</scope>
    <source>
        <strain evidence="2 3">10.1.1</strain>
    </source>
</reference>
<evidence type="ECO:0000313" key="2">
    <source>
        <dbReference type="EMBL" id="UNP31792.1"/>
    </source>
</evidence>
<dbReference type="EMBL" id="CP093547">
    <property type="protein sequence ID" value="UNP31792.1"/>
    <property type="molecule type" value="Genomic_DNA"/>
</dbReference>
<sequence length="109" mass="11618">MEASEHRPVVLATPVNWLSPSLIVSLSLALLAALLASVYLLQRDPAPRTTVSALPAADAARAQTQPVPAHIRVDPATGQEVLEEAVEFRCVQGMRVRKQGSSYSSAGRC</sequence>
<evidence type="ECO:0000256" key="1">
    <source>
        <dbReference type="SAM" id="Phobius"/>
    </source>
</evidence>
<organism evidence="2 3">
    <name type="scientific">Lysobacter gummosus</name>
    <dbReference type="NCBI Taxonomy" id="262324"/>
    <lineage>
        <taxon>Bacteria</taxon>
        <taxon>Pseudomonadati</taxon>
        <taxon>Pseudomonadota</taxon>
        <taxon>Gammaproteobacteria</taxon>
        <taxon>Lysobacterales</taxon>
        <taxon>Lysobacteraceae</taxon>
        <taxon>Lysobacter</taxon>
    </lineage>
</organism>